<evidence type="ECO:0000313" key="3">
    <source>
        <dbReference type="Proteomes" id="UP000310158"/>
    </source>
</evidence>
<gene>
    <name evidence="2" type="ORF">EW146_g9623</name>
</gene>
<accession>A0A4V3XCL9</accession>
<dbReference type="EMBL" id="SGPL01000884">
    <property type="protein sequence ID" value="THH06403.1"/>
    <property type="molecule type" value="Genomic_DNA"/>
</dbReference>
<dbReference type="OrthoDB" id="2527864at2759"/>
<feature type="non-terminal residue" evidence="2">
    <location>
        <position position="509"/>
    </location>
</feature>
<reference evidence="2 3" key="1">
    <citation type="submission" date="2019-02" db="EMBL/GenBank/DDBJ databases">
        <title>Genome sequencing of the rare red list fungi Bondarzewia mesenterica.</title>
        <authorList>
            <person name="Buettner E."/>
            <person name="Kellner H."/>
        </authorList>
    </citation>
    <scope>NUCLEOTIDE SEQUENCE [LARGE SCALE GENOMIC DNA]</scope>
    <source>
        <strain evidence="2 3">DSM 108281</strain>
    </source>
</reference>
<sequence>MSSGVLCIHLSPETSSSLIPHQTPDHPFTPPQCPGLSPPMVRPCLQCGQPTEWSPDVGSAVCTVCGTLDDPSQSVLTSHFDFPNDSTARDFSSLASSRPATLKSLRGNAGWHLAGQGKEARHERNKLALHESIRVLATRLGHPGIARRAQALFDLIMLRGALRWGRAAKLAAAAASLFALREAGRGDLTPDIARVEVIFLFLPRIPPTNCVARSQFLFQILFLAPAYTHAKVGSRWMPAASRRVDARSKREVVMPDDPSHTFGKRNCGHTLFRPSQWSISKAGTRSDPFLSFDPILSLPLDRVNRSILTRYPPTQYLLSEPAPALARALGRLLRVLDLTLPRTLPTAHFPMLTTHLTTLTSADPPTLPPDLLVFLRPLVSSHIPAVLHTAEGLYHLLTMPSEDSEAKEEDDSVLHSPTALAPALFVLALEAHAMPHPRSAPHVQDLAAQLGARLGVAGGTVMKRYRKLVDLVEKGAKGLPWLGSGGDAKGKGKGKKMGKRTEVARAVVD</sequence>
<proteinExistence type="predicted"/>
<organism evidence="2 3">
    <name type="scientific">Bondarzewia mesenterica</name>
    <dbReference type="NCBI Taxonomy" id="1095465"/>
    <lineage>
        <taxon>Eukaryota</taxon>
        <taxon>Fungi</taxon>
        <taxon>Dikarya</taxon>
        <taxon>Basidiomycota</taxon>
        <taxon>Agaricomycotina</taxon>
        <taxon>Agaricomycetes</taxon>
        <taxon>Russulales</taxon>
        <taxon>Bondarzewiaceae</taxon>
        <taxon>Bondarzewia</taxon>
    </lineage>
</organism>
<name>A0A4V3XCL9_9AGAM</name>
<dbReference type="Proteomes" id="UP000310158">
    <property type="component" value="Unassembled WGS sequence"/>
</dbReference>
<feature type="region of interest" description="Disordered" evidence="1">
    <location>
        <begin position="483"/>
        <end position="503"/>
    </location>
</feature>
<protein>
    <recommendedName>
        <fullName evidence="4">TFIIB-type domain-containing protein</fullName>
    </recommendedName>
</protein>
<evidence type="ECO:0008006" key="4">
    <source>
        <dbReference type="Google" id="ProtNLM"/>
    </source>
</evidence>
<keyword evidence="3" id="KW-1185">Reference proteome</keyword>
<evidence type="ECO:0000313" key="2">
    <source>
        <dbReference type="EMBL" id="THH06403.1"/>
    </source>
</evidence>
<dbReference type="AlphaFoldDB" id="A0A4V3XCL9"/>
<comment type="caution">
    <text evidence="2">The sequence shown here is derived from an EMBL/GenBank/DDBJ whole genome shotgun (WGS) entry which is preliminary data.</text>
</comment>
<evidence type="ECO:0000256" key="1">
    <source>
        <dbReference type="SAM" id="MobiDB-lite"/>
    </source>
</evidence>